<gene>
    <name evidence="13" type="ORF">B5V51_5918</name>
</gene>
<feature type="transmembrane region" description="Helical" evidence="10">
    <location>
        <begin position="501"/>
        <end position="522"/>
    </location>
</feature>
<keyword evidence="6 10" id="KW-1133">Transmembrane helix</keyword>
<keyword evidence="7 10" id="KW-0443">Lipid metabolism</keyword>
<evidence type="ECO:0000256" key="8">
    <source>
        <dbReference type="ARBA" id="ARBA00023136"/>
    </source>
</evidence>
<dbReference type="InterPro" id="IPR013120">
    <property type="entry name" value="FAR_NAD-bd"/>
</dbReference>
<dbReference type="InterPro" id="IPR026055">
    <property type="entry name" value="FAR"/>
</dbReference>
<evidence type="ECO:0000256" key="5">
    <source>
        <dbReference type="ARBA" id="ARBA00022857"/>
    </source>
</evidence>
<keyword evidence="5 10" id="KW-0521">NADP</keyword>
<protein>
    <recommendedName>
        <fullName evidence="10">Fatty acyl-CoA reductase</fullName>
        <ecNumber evidence="10">1.2.1.84</ecNumber>
    </recommendedName>
</protein>
<dbReference type="GO" id="GO:0005777">
    <property type="term" value="C:peroxisome"/>
    <property type="evidence" value="ECO:0007669"/>
    <property type="project" value="TreeGrafter"/>
</dbReference>
<keyword evidence="10" id="KW-0560">Oxidoreductase</keyword>
<proteinExistence type="inferred from homology"/>
<name>A0A2A4K1F7_HELVI</name>
<dbReference type="Gene3D" id="3.40.50.720">
    <property type="entry name" value="NAD(P)-binding Rossmann-like Domain"/>
    <property type="match status" value="1"/>
</dbReference>
<dbReference type="GO" id="GO:0035336">
    <property type="term" value="P:long-chain fatty-acyl-CoA metabolic process"/>
    <property type="evidence" value="ECO:0007669"/>
    <property type="project" value="TreeGrafter"/>
</dbReference>
<evidence type="ECO:0000256" key="4">
    <source>
        <dbReference type="ARBA" id="ARBA00022692"/>
    </source>
</evidence>
<dbReference type="PANTHER" id="PTHR11011:SF60">
    <property type="entry name" value="FATTY ACYL-COA REDUCTASE-RELATED"/>
    <property type="match status" value="1"/>
</dbReference>
<evidence type="ECO:0000256" key="9">
    <source>
        <dbReference type="ARBA" id="ARBA00052530"/>
    </source>
</evidence>
<evidence type="ECO:0000256" key="10">
    <source>
        <dbReference type="RuleBase" id="RU363097"/>
    </source>
</evidence>
<comment type="function">
    <text evidence="10">Catalyzes the reduction of fatty acyl-CoA to fatty alcohols.</text>
</comment>
<comment type="catalytic activity">
    <reaction evidence="9 10">
        <text>a long-chain fatty acyl-CoA + 2 NADPH + 2 H(+) = a long-chain primary fatty alcohol + 2 NADP(+) + CoA</text>
        <dbReference type="Rhea" id="RHEA:52716"/>
        <dbReference type="ChEBI" id="CHEBI:15378"/>
        <dbReference type="ChEBI" id="CHEBI:57287"/>
        <dbReference type="ChEBI" id="CHEBI:57783"/>
        <dbReference type="ChEBI" id="CHEBI:58349"/>
        <dbReference type="ChEBI" id="CHEBI:77396"/>
        <dbReference type="ChEBI" id="CHEBI:83139"/>
        <dbReference type="EC" id="1.2.1.84"/>
    </reaction>
</comment>
<dbReference type="EMBL" id="NWSH01000263">
    <property type="protein sequence ID" value="PCG77899.1"/>
    <property type="molecule type" value="Genomic_DNA"/>
</dbReference>
<dbReference type="PANTHER" id="PTHR11011">
    <property type="entry name" value="MALE STERILITY PROTEIN 2-RELATED"/>
    <property type="match status" value="1"/>
</dbReference>
<dbReference type="CDD" id="cd05236">
    <property type="entry name" value="FAR-N_SDR_e"/>
    <property type="match status" value="1"/>
</dbReference>
<dbReference type="GO" id="GO:0016020">
    <property type="term" value="C:membrane"/>
    <property type="evidence" value="ECO:0007669"/>
    <property type="project" value="UniProtKB-SubCell"/>
</dbReference>
<feature type="domain" description="Fatty acyl-CoA reductase C-terminal" evidence="11">
    <location>
        <begin position="388"/>
        <end position="484"/>
    </location>
</feature>
<comment type="subcellular location">
    <subcellularLocation>
        <location evidence="1">Membrane</location>
        <topology evidence="1">Multi-pass membrane protein</topology>
    </subcellularLocation>
</comment>
<comment type="caution">
    <text evidence="13">The sequence shown here is derived from an EMBL/GenBank/DDBJ whole genome shotgun (WGS) entry which is preliminary data.</text>
</comment>
<evidence type="ECO:0000259" key="11">
    <source>
        <dbReference type="Pfam" id="PF03015"/>
    </source>
</evidence>
<feature type="domain" description="Thioester reductase (TE)" evidence="12">
    <location>
        <begin position="40"/>
        <end position="314"/>
    </location>
</feature>
<accession>A0A2A4K1F7</accession>
<dbReference type="InterPro" id="IPR036291">
    <property type="entry name" value="NAD(P)-bd_dom_sf"/>
</dbReference>
<evidence type="ECO:0000256" key="3">
    <source>
        <dbReference type="ARBA" id="ARBA00022516"/>
    </source>
</evidence>
<dbReference type="InterPro" id="IPR033640">
    <property type="entry name" value="FAR_C"/>
</dbReference>
<dbReference type="SUPFAM" id="SSF51735">
    <property type="entry name" value="NAD(P)-binding Rossmann-fold domains"/>
    <property type="match status" value="1"/>
</dbReference>
<keyword evidence="8 10" id="KW-0472">Membrane</keyword>
<dbReference type="GO" id="GO:0080019">
    <property type="term" value="F:alcohol-forming very long-chain fatty acyl-CoA reductase activity"/>
    <property type="evidence" value="ECO:0007669"/>
    <property type="project" value="InterPro"/>
</dbReference>
<dbReference type="STRING" id="7102.A0A2A4K1F7"/>
<evidence type="ECO:0000256" key="7">
    <source>
        <dbReference type="ARBA" id="ARBA00023098"/>
    </source>
</evidence>
<keyword evidence="3 10" id="KW-0444">Lipid biosynthesis</keyword>
<evidence type="ECO:0000313" key="13">
    <source>
        <dbReference type="EMBL" id="PCG77899.1"/>
    </source>
</evidence>
<organism evidence="13">
    <name type="scientific">Heliothis virescens</name>
    <name type="common">Tobacco budworm moth</name>
    <dbReference type="NCBI Taxonomy" id="7102"/>
    <lineage>
        <taxon>Eukaryota</taxon>
        <taxon>Metazoa</taxon>
        <taxon>Ecdysozoa</taxon>
        <taxon>Arthropoda</taxon>
        <taxon>Hexapoda</taxon>
        <taxon>Insecta</taxon>
        <taxon>Pterygota</taxon>
        <taxon>Neoptera</taxon>
        <taxon>Endopterygota</taxon>
        <taxon>Lepidoptera</taxon>
        <taxon>Glossata</taxon>
        <taxon>Ditrysia</taxon>
        <taxon>Noctuoidea</taxon>
        <taxon>Noctuidae</taxon>
        <taxon>Heliothinae</taxon>
        <taxon>Heliothis</taxon>
    </lineage>
</organism>
<dbReference type="Pfam" id="PF07993">
    <property type="entry name" value="NAD_binding_4"/>
    <property type="match status" value="1"/>
</dbReference>
<dbReference type="EC" id="1.2.1.84" evidence="10"/>
<evidence type="ECO:0000259" key="12">
    <source>
        <dbReference type="Pfam" id="PF07993"/>
    </source>
</evidence>
<dbReference type="AlphaFoldDB" id="A0A2A4K1F7"/>
<evidence type="ECO:0000256" key="2">
    <source>
        <dbReference type="ARBA" id="ARBA00005928"/>
    </source>
</evidence>
<dbReference type="Pfam" id="PF03015">
    <property type="entry name" value="Sterile"/>
    <property type="match status" value="1"/>
</dbReference>
<dbReference type="CDD" id="cd09071">
    <property type="entry name" value="FAR_C"/>
    <property type="match status" value="1"/>
</dbReference>
<evidence type="ECO:0000256" key="1">
    <source>
        <dbReference type="ARBA" id="ARBA00004141"/>
    </source>
</evidence>
<sequence>MDRAQEIENEVMNYQKPMNDVIDRGDSAVQQFYCGATVFVTGGSGFLGKQLIEKLLRSCNLKKMFVLLRPKKGKTIQERLDYVLQDPAYNLLRKKNPKFLEKLVPLEGDVADVRLGLSQEDWTLLTQEVDTIFHMAATVRFDEPLKAAVFTNVRGTRECLALAKECVNFKNFVHVSTAFSHATYDRVNTEVLEQFYPCPVHPDAIIGMAESMEDDRLNAITEHLITGWPNTYTFTKAIAEELVRASGADLPVCVVRPPIVTPSYYEPTPGWMDLTALSGPTGILAGIIMGILHVFYVDKDCKLPLTPVDYVNNATIAAGWDAECRRKNGEKDIQVYTVSNKENFITWDFIGVLMRTEGKRSPSPKALWYCWLIETNSKVIYWILAFFLHYIPAYVMDAMGALLGNMPKEINSYVAVFRKIDKFALIYHFFLSNEWGFKDDNVQGMVSKMSEADKAIFNCDLKTINFTEYVLVWGLGIRKYLVKDGLRGSLEGYKKQQKFKIANIALISFYVIVVLGLFYQLFNVVTWLF</sequence>
<feature type="transmembrane region" description="Helical" evidence="10">
    <location>
        <begin position="379"/>
        <end position="403"/>
    </location>
</feature>
<evidence type="ECO:0000256" key="6">
    <source>
        <dbReference type="ARBA" id="ARBA00022989"/>
    </source>
</evidence>
<dbReference type="FunFam" id="3.40.50.720:FF:000143">
    <property type="entry name" value="Fatty acyl-CoA reductase"/>
    <property type="match status" value="1"/>
</dbReference>
<dbReference type="GO" id="GO:0102965">
    <property type="term" value="F:alcohol-forming long-chain fatty acyl-CoA reductase activity"/>
    <property type="evidence" value="ECO:0007669"/>
    <property type="project" value="UniProtKB-EC"/>
</dbReference>
<reference evidence="13" key="1">
    <citation type="submission" date="2017-09" db="EMBL/GenBank/DDBJ databases">
        <title>Contemporary evolution of a Lepidopteran species, Heliothis virescens, in response to modern agricultural practices.</title>
        <authorList>
            <person name="Fritz M.L."/>
            <person name="Deyonke A.M."/>
            <person name="Papanicolaou A."/>
            <person name="Micinski S."/>
            <person name="Westbrook J."/>
            <person name="Gould F."/>
        </authorList>
    </citation>
    <scope>NUCLEOTIDE SEQUENCE [LARGE SCALE GENOMIC DNA]</scope>
    <source>
        <strain evidence="13">HvINT-</strain>
        <tissue evidence="13">Whole body</tissue>
    </source>
</reference>
<comment type="similarity">
    <text evidence="2 10">Belongs to the fatty acyl-CoA reductase family.</text>
</comment>
<keyword evidence="4 10" id="KW-0812">Transmembrane</keyword>